<gene>
    <name evidence="2" type="ORF">AVL63_09010</name>
    <name evidence="3" type="ORF">HNR24_002613</name>
</gene>
<evidence type="ECO:0000313" key="2">
    <source>
        <dbReference type="EMBL" id="KUG60498.1"/>
    </source>
</evidence>
<accession>A0A0W8IJV6</accession>
<dbReference type="Proteomes" id="UP000546252">
    <property type="component" value="Unassembled WGS sequence"/>
</dbReference>
<feature type="compositionally biased region" description="Low complexity" evidence="1">
    <location>
        <begin position="148"/>
        <end position="158"/>
    </location>
</feature>
<name>A0A0W8IJV6_9MICC</name>
<organism evidence="2 4">
    <name type="scientific">Nesterenkonia jeotgali</name>
    <dbReference type="NCBI Taxonomy" id="317018"/>
    <lineage>
        <taxon>Bacteria</taxon>
        <taxon>Bacillati</taxon>
        <taxon>Actinomycetota</taxon>
        <taxon>Actinomycetes</taxon>
        <taxon>Micrococcales</taxon>
        <taxon>Micrococcaceae</taxon>
        <taxon>Nesterenkonia</taxon>
    </lineage>
</organism>
<dbReference type="InterPro" id="IPR040701">
    <property type="entry name" value="Bact_RF_family2"/>
</dbReference>
<keyword evidence="4" id="KW-1185">Reference proteome</keyword>
<dbReference type="STRING" id="317018.AVL63_09010"/>
<dbReference type="Proteomes" id="UP000054023">
    <property type="component" value="Unassembled WGS sequence"/>
</dbReference>
<dbReference type="OrthoDB" id="5179393at2"/>
<reference evidence="4" key="1">
    <citation type="submission" date="2015-12" db="EMBL/GenBank/DDBJ databases">
        <authorList>
            <person name="Nair G.R."/>
            <person name="Kaur G."/>
            <person name="Mayilraj S."/>
        </authorList>
    </citation>
    <scope>NUCLEOTIDE SEQUENCE [LARGE SCALE GENOMIC DNA]</scope>
    <source>
        <strain evidence="4">CD08_7</strain>
    </source>
</reference>
<reference evidence="2" key="2">
    <citation type="submission" date="2015-12" db="EMBL/GenBank/DDBJ databases">
        <authorList>
            <person name="Shamseldin A."/>
            <person name="Moawad H."/>
            <person name="Abd El-Rahim W.M."/>
            <person name="Sadowsky M.J."/>
        </authorList>
    </citation>
    <scope>NUCLEOTIDE SEQUENCE [LARGE SCALE GENOMIC DNA]</scope>
    <source>
        <strain evidence="2">CD08_7</strain>
    </source>
</reference>
<comment type="caution">
    <text evidence="2">The sequence shown here is derived from an EMBL/GenBank/DDBJ whole genome shotgun (WGS) entry which is preliminary data.</text>
</comment>
<evidence type="ECO:0000313" key="4">
    <source>
        <dbReference type="Proteomes" id="UP000054023"/>
    </source>
</evidence>
<proteinExistence type="predicted"/>
<sequence>MQLTNLRGVYEAQGPFATVYLEARSPAADAEDQLRLRWQDLRSQLADAGTPDAALSELDESVTGPAPTEVHTEGRVLVADQNRVILDEHFDAAQGSGDIATVGEPPQLGDYVRHRLGAARMLVVIADQQQAVIRRLVVSGDDLLASGAEESVQGSSSESVHKPRQGALSHKQIQRSADEAATQNIRDISQRVAKIADAWNPDVIVVAGETQGRRGLHEELPKALQELTVEAETGGGIPSGSADEGTEEALRDELTVIARRVVIARGKEATDRYGEATGHGRSAEGAEEVRAAIRLGAVETLLLRQHERAEGEDQLLADATAGGASFGLVGAPVSGDVAAILRYQAPVQDVAD</sequence>
<reference evidence="3 5" key="3">
    <citation type="submission" date="2020-08" db="EMBL/GenBank/DDBJ databases">
        <title>Sequencing the genomes of 1000 actinobacteria strains.</title>
        <authorList>
            <person name="Klenk H.-P."/>
        </authorList>
    </citation>
    <scope>NUCLEOTIDE SEQUENCE [LARGE SCALE GENOMIC DNA]</scope>
    <source>
        <strain evidence="3 5">DSM 19081</strain>
    </source>
</reference>
<evidence type="ECO:0000256" key="1">
    <source>
        <dbReference type="SAM" id="MobiDB-lite"/>
    </source>
</evidence>
<dbReference type="EMBL" id="JACJIH010000001">
    <property type="protein sequence ID" value="MBA8922680.1"/>
    <property type="molecule type" value="Genomic_DNA"/>
</dbReference>
<dbReference type="AlphaFoldDB" id="A0A0W8IJV6"/>
<evidence type="ECO:0000313" key="3">
    <source>
        <dbReference type="EMBL" id="MBA8922680.1"/>
    </source>
</evidence>
<protein>
    <recommendedName>
        <fullName evidence="6">eRF1 domain-containing protein</fullName>
    </recommendedName>
</protein>
<feature type="region of interest" description="Disordered" evidence="1">
    <location>
        <begin position="148"/>
        <end position="181"/>
    </location>
</feature>
<dbReference type="RefSeq" id="WP_058887482.1">
    <property type="nucleotide sequence ID" value="NZ_BAAAKT010000001.1"/>
</dbReference>
<evidence type="ECO:0000313" key="5">
    <source>
        <dbReference type="Proteomes" id="UP000546252"/>
    </source>
</evidence>
<dbReference type="EMBL" id="LQBM01000001">
    <property type="protein sequence ID" value="KUG60498.1"/>
    <property type="molecule type" value="Genomic_DNA"/>
</dbReference>
<evidence type="ECO:0008006" key="6">
    <source>
        <dbReference type="Google" id="ProtNLM"/>
    </source>
</evidence>
<dbReference type="Pfam" id="PF18844">
    <property type="entry name" value="baeRF_family2"/>
    <property type="match status" value="1"/>
</dbReference>